<protein>
    <recommendedName>
        <fullName evidence="3">FAD/NAD(P)-binding domain-containing protein</fullName>
    </recommendedName>
</protein>
<dbReference type="InterPro" id="IPR036188">
    <property type="entry name" value="FAD/NAD-bd_sf"/>
</dbReference>
<proteinExistence type="predicted"/>
<dbReference type="EMBL" id="BMTD01000003">
    <property type="protein sequence ID" value="GGU86381.1"/>
    <property type="molecule type" value="Genomic_DNA"/>
</dbReference>
<keyword evidence="2" id="KW-1185">Reference proteome</keyword>
<comment type="caution">
    <text evidence="1">The sequence shown here is derived from an EMBL/GenBank/DDBJ whole genome shotgun (WGS) entry which is preliminary data.</text>
</comment>
<dbReference type="Gene3D" id="3.50.50.60">
    <property type="entry name" value="FAD/NAD(P)-binding domain"/>
    <property type="match status" value="1"/>
</dbReference>
<evidence type="ECO:0000313" key="2">
    <source>
        <dbReference type="Proteomes" id="UP000618795"/>
    </source>
</evidence>
<organism evidence="1 2">
    <name type="scientific">Streptomyces filipinensis</name>
    <dbReference type="NCBI Taxonomy" id="66887"/>
    <lineage>
        <taxon>Bacteria</taxon>
        <taxon>Bacillati</taxon>
        <taxon>Actinomycetota</taxon>
        <taxon>Actinomycetes</taxon>
        <taxon>Kitasatosporales</taxon>
        <taxon>Streptomycetaceae</taxon>
        <taxon>Streptomyces</taxon>
    </lineage>
</organism>
<evidence type="ECO:0000313" key="1">
    <source>
        <dbReference type="EMBL" id="GGU86381.1"/>
    </source>
</evidence>
<dbReference type="AlphaFoldDB" id="A0A918IAA5"/>
<accession>A0A918IAA5</accession>
<reference evidence="1" key="2">
    <citation type="submission" date="2020-09" db="EMBL/GenBank/DDBJ databases">
        <authorList>
            <person name="Sun Q."/>
            <person name="Ohkuma M."/>
        </authorList>
    </citation>
    <scope>NUCLEOTIDE SEQUENCE</scope>
    <source>
        <strain evidence="1">JCM 4369</strain>
    </source>
</reference>
<dbReference type="SUPFAM" id="SSF51905">
    <property type="entry name" value="FAD/NAD(P)-binding domain"/>
    <property type="match status" value="1"/>
</dbReference>
<sequence>MAVRDGVLCDPYLAAGTPGVWAAGDVARRQHPGHGRTLRLEHWTNAAEQGAPAARNAVGPGPAQPCATLRACTAPTPVAVG</sequence>
<evidence type="ECO:0008006" key="3">
    <source>
        <dbReference type="Google" id="ProtNLM"/>
    </source>
</evidence>
<name>A0A918IAA5_9ACTN</name>
<reference evidence="1" key="1">
    <citation type="journal article" date="2014" name="Int. J. Syst. Evol. Microbiol.">
        <title>Complete genome sequence of Corynebacterium casei LMG S-19264T (=DSM 44701T), isolated from a smear-ripened cheese.</title>
        <authorList>
            <consortium name="US DOE Joint Genome Institute (JGI-PGF)"/>
            <person name="Walter F."/>
            <person name="Albersmeier A."/>
            <person name="Kalinowski J."/>
            <person name="Ruckert C."/>
        </authorList>
    </citation>
    <scope>NUCLEOTIDE SEQUENCE</scope>
    <source>
        <strain evidence="1">JCM 4369</strain>
    </source>
</reference>
<gene>
    <name evidence="1" type="ORF">GCM10010260_19340</name>
</gene>
<dbReference type="Proteomes" id="UP000618795">
    <property type="component" value="Unassembled WGS sequence"/>
</dbReference>